<evidence type="ECO:0000256" key="6">
    <source>
        <dbReference type="ARBA" id="ARBA00022840"/>
    </source>
</evidence>
<dbReference type="Pfam" id="PF25019">
    <property type="entry name" value="LRR_R13L1-DRL21"/>
    <property type="match status" value="1"/>
</dbReference>
<dbReference type="GO" id="GO:0006952">
    <property type="term" value="P:defense response"/>
    <property type="evidence" value="ECO:0007669"/>
    <property type="project" value="UniProtKB-KW"/>
</dbReference>
<dbReference type="Gene3D" id="1.20.5.4130">
    <property type="match status" value="1"/>
</dbReference>
<evidence type="ECO:0008006" key="13">
    <source>
        <dbReference type="Google" id="ProtNLM"/>
    </source>
</evidence>
<dbReference type="OrthoDB" id="2018313at2759"/>
<dbReference type="GO" id="GO:0043531">
    <property type="term" value="F:ADP binding"/>
    <property type="evidence" value="ECO:0007669"/>
    <property type="project" value="InterPro"/>
</dbReference>
<keyword evidence="3" id="KW-0677">Repeat</keyword>
<name>A0A0K9NMN2_ZOSMR</name>
<dbReference type="Gene3D" id="1.10.8.430">
    <property type="entry name" value="Helical domain of apoptotic protease-activating factors"/>
    <property type="match status" value="1"/>
</dbReference>
<keyword evidence="6" id="KW-0067">ATP-binding</keyword>
<keyword evidence="2" id="KW-0433">Leucine-rich repeat</keyword>
<dbReference type="PRINTS" id="PR00364">
    <property type="entry name" value="DISEASERSIST"/>
</dbReference>
<dbReference type="InterPro" id="IPR032675">
    <property type="entry name" value="LRR_dom_sf"/>
</dbReference>
<dbReference type="Gene3D" id="3.80.10.10">
    <property type="entry name" value="Ribonuclease Inhibitor"/>
    <property type="match status" value="3"/>
</dbReference>
<evidence type="ECO:0000256" key="2">
    <source>
        <dbReference type="ARBA" id="ARBA00022614"/>
    </source>
</evidence>
<evidence type="ECO:0000256" key="4">
    <source>
        <dbReference type="ARBA" id="ARBA00022741"/>
    </source>
</evidence>
<dbReference type="InterPro" id="IPR058922">
    <property type="entry name" value="WHD_DRP"/>
</dbReference>
<sequence>MESVPISFILKEASKHLINVLGTEFTLIKNTPGELEKLKRFKTIIVTVQRDVAGRELSQQDVVWLDEMIDAAYDIEDIVDLSSTKILQLRSNNNEESTCCIHWVIDFFSCTYNTLIFRHEIGTRVQNTFVRLANIAEEKKYHLTHSGRDGVENLSTKMPETISEMGEDVVLGRDRDLKIILEQLLFKEKTNIDVLVLVGMGGVGKTTLAKLVYNDSQVDALFGERKLWVCVSEIFDSSKIIKLVIEQIDGNPCKLEGLQALSKKLKELLETNMYLLVLDDVWTNSSLTCDSWSIMKSLFLNCKILVTTREENVISVILPEPYMHRVGCLPEDASWSLFKNIAFSNGNVPEELKDISKSIVKKCKGVPLAVRVLGSMMRNQNFTYWKEIEKNNILDLNIEGENRISKILKFSYHNLPLKSKFYSVMKKIKLIQQWAGNGFISLNEGNKIFEDLLSRCFFQDVEKDDYGSITIFKMHDLIHDLAESIAKSLQCGIFDDRIQDRNLSDRKQVRYLSIILNMGEGEEFSYSDISSKLRTLQLLTSTLVTMTFLDNCFTKFKFLRVLVCSYQYGFEEIPSSIDNLKLLRYVDFCHTGITRLPETVCNLQNLQTLKLNNCRDLIVLSKKLGKLSELRYLENDDCISLDSMPVGMDRLSLLQTLNTFVVNDGGKNLNELRHLDHLEGSLCIKHLDRIQNVVLENGILNRKSNLVSLDLIWGLWIQSKRRDYGKVLEALQPHPNLKYLNINGFDGFFIPLDMSCLKSLTYLVILHCKNLTCLPNNIGSLKSLTHLEIYYCPNVTSLPNDMSCLKSLTHLVILHCKNLTCFPNNIGSLKSLTHLDISCCENLTCLPNNMGSLKSLTHLEISGCKNLTCLPDNMGSLKSLTYLKILRCKNLTCLPNSMGSLKSLTYLKILRCKNLTCLPNSMCSLKSLTYLEIKFCKNLTCLPNNMGSFKSLTHLVIYYCPNLTSLPNDMGSLKSLTHLKISSCKKLTCLPNNMGSLKSLIHLQISYCENLSCLPNNMGSLKSLTHLEISNCKNLTCLPNNMEISFCENLTCLPNNMGCLQSLTPLTIESCPSLVDNSFALECLTSLKEIEVAGCDQWIRNWSDDAITRFFSVEEGSLISICIKDDDIDLLSRWLRKKIEYSTKITQTLIINGDHRGSDFYRGRHHLSICCFKQEKLPEELVHVQDLQIMAVENCPNLNCLPNGMKKPQFLKIENCPMLEKNCEERGYEYGDEIESIMTFHNF</sequence>
<gene>
    <name evidence="11" type="ORF">ZOSMA_87G00830</name>
</gene>
<organism evidence="11 12">
    <name type="scientific">Zostera marina</name>
    <name type="common">Eelgrass</name>
    <dbReference type="NCBI Taxonomy" id="29655"/>
    <lineage>
        <taxon>Eukaryota</taxon>
        <taxon>Viridiplantae</taxon>
        <taxon>Streptophyta</taxon>
        <taxon>Embryophyta</taxon>
        <taxon>Tracheophyta</taxon>
        <taxon>Spermatophyta</taxon>
        <taxon>Magnoliopsida</taxon>
        <taxon>Liliopsida</taxon>
        <taxon>Zosteraceae</taxon>
        <taxon>Zostera</taxon>
    </lineage>
</organism>
<evidence type="ECO:0000259" key="9">
    <source>
        <dbReference type="Pfam" id="PF23559"/>
    </source>
</evidence>
<dbReference type="PANTHER" id="PTHR36766">
    <property type="entry name" value="PLANT BROAD-SPECTRUM MILDEW RESISTANCE PROTEIN RPW8"/>
    <property type="match status" value="1"/>
</dbReference>
<evidence type="ECO:0000259" key="7">
    <source>
        <dbReference type="Pfam" id="PF00931"/>
    </source>
</evidence>
<keyword evidence="4" id="KW-0547">Nucleotide-binding</keyword>
<dbReference type="GO" id="GO:0051707">
    <property type="term" value="P:response to other organism"/>
    <property type="evidence" value="ECO:0007669"/>
    <property type="project" value="UniProtKB-ARBA"/>
</dbReference>
<dbReference type="SUPFAM" id="SSF52058">
    <property type="entry name" value="L domain-like"/>
    <property type="match status" value="2"/>
</dbReference>
<evidence type="ECO:0000313" key="12">
    <source>
        <dbReference type="Proteomes" id="UP000036987"/>
    </source>
</evidence>
<dbReference type="Pfam" id="PF23559">
    <property type="entry name" value="WHD_DRP"/>
    <property type="match status" value="1"/>
</dbReference>
<protein>
    <recommendedName>
        <fullName evidence="13">NB-ARC domain-containing disease resistance protein</fullName>
    </recommendedName>
</protein>
<dbReference type="SMART" id="SM00367">
    <property type="entry name" value="LRR_CC"/>
    <property type="match status" value="5"/>
</dbReference>
<dbReference type="InterPro" id="IPR041118">
    <property type="entry name" value="Rx_N"/>
</dbReference>
<dbReference type="STRING" id="29655.A0A0K9NMN2"/>
<dbReference type="GO" id="GO:0005524">
    <property type="term" value="F:ATP binding"/>
    <property type="evidence" value="ECO:0007669"/>
    <property type="project" value="UniProtKB-KW"/>
</dbReference>
<dbReference type="Gene3D" id="3.40.50.300">
    <property type="entry name" value="P-loop containing nucleotide triphosphate hydrolases"/>
    <property type="match status" value="1"/>
</dbReference>
<dbReference type="Pfam" id="PF18052">
    <property type="entry name" value="Rx_N"/>
    <property type="match status" value="1"/>
</dbReference>
<dbReference type="InterPro" id="IPR042197">
    <property type="entry name" value="Apaf_helical"/>
</dbReference>
<evidence type="ECO:0000259" key="10">
    <source>
        <dbReference type="Pfam" id="PF25019"/>
    </source>
</evidence>
<keyword evidence="5" id="KW-0611">Plant defense</keyword>
<dbReference type="Proteomes" id="UP000036987">
    <property type="component" value="Unassembled WGS sequence"/>
</dbReference>
<dbReference type="SUPFAM" id="SSF52540">
    <property type="entry name" value="P-loop containing nucleoside triphosphate hydrolases"/>
    <property type="match status" value="1"/>
</dbReference>
<dbReference type="OMA" id="MMSIANL"/>
<proteinExistence type="inferred from homology"/>
<feature type="domain" description="R13L1/DRL21-like LRR repeat region" evidence="10">
    <location>
        <begin position="669"/>
        <end position="791"/>
    </location>
</feature>
<dbReference type="InterPro" id="IPR006553">
    <property type="entry name" value="Leu-rich_rpt_Cys-con_subtyp"/>
</dbReference>
<dbReference type="EMBL" id="LFYR01002091">
    <property type="protein sequence ID" value="KMZ57337.1"/>
    <property type="molecule type" value="Genomic_DNA"/>
</dbReference>
<dbReference type="Pfam" id="PF00931">
    <property type="entry name" value="NB-ARC"/>
    <property type="match status" value="1"/>
</dbReference>
<keyword evidence="12" id="KW-1185">Reference proteome</keyword>
<evidence type="ECO:0000256" key="1">
    <source>
        <dbReference type="ARBA" id="ARBA00008894"/>
    </source>
</evidence>
<dbReference type="InterPro" id="IPR002182">
    <property type="entry name" value="NB-ARC"/>
</dbReference>
<dbReference type="SMR" id="A0A0K9NMN2"/>
<comment type="similarity">
    <text evidence="1">Belongs to the disease resistance NB-LRR family.</text>
</comment>
<evidence type="ECO:0000256" key="3">
    <source>
        <dbReference type="ARBA" id="ARBA00022737"/>
    </source>
</evidence>
<dbReference type="PANTHER" id="PTHR36766:SF40">
    <property type="entry name" value="DISEASE RESISTANCE PROTEIN RGA3"/>
    <property type="match status" value="1"/>
</dbReference>
<feature type="domain" description="Disease resistance N-terminal" evidence="8">
    <location>
        <begin position="11"/>
        <end position="95"/>
    </location>
</feature>
<dbReference type="InterPro" id="IPR027417">
    <property type="entry name" value="P-loop_NTPase"/>
</dbReference>
<evidence type="ECO:0000313" key="11">
    <source>
        <dbReference type="EMBL" id="KMZ57337.1"/>
    </source>
</evidence>
<feature type="domain" description="Disease resistance protein winged helix" evidence="9">
    <location>
        <begin position="425"/>
        <end position="482"/>
    </location>
</feature>
<comment type="caution">
    <text evidence="11">The sequence shown here is derived from an EMBL/GenBank/DDBJ whole genome shotgun (WGS) entry which is preliminary data.</text>
</comment>
<reference evidence="12" key="1">
    <citation type="journal article" date="2016" name="Nature">
        <title>The genome of the seagrass Zostera marina reveals angiosperm adaptation to the sea.</title>
        <authorList>
            <person name="Olsen J.L."/>
            <person name="Rouze P."/>
            <person name="Verhelst B."/>
            <person name="Lin Y.-C."/>
            <person name="Bayer T."/>
            <person name="Collen J."/>
            <person name="Dattolo E."/>
            <person name="De Paoli E."/>
            <person name="Dittami S."/>
            <person name="Maumus F."/>
            <person name="Michel G."/>
            <person name="Kersting A."/>
            <person name="Lauritano C."/>
            <person name="Lohaus R."/>
            <person name="Toepel M."/>
            <person name="Tonon T."/>
            <person name="Vanneste K."/>
            <person name="Amirebrahimi M."/>
            <person name="Brakel J."/>
            <person name="Bostroem C."/>
            <person name="Chovatia M."/>
            <person name="Grimwood J."/>
            <person name="Jenkins J.W."/>
            <person name="Jueterbock A."/>
            <person name="Mraz A."/>
            <person name="Stam W.T."/>
            <person name="Tice H."/>
            <person name="Bornberg-Bauer E."/>
            <person name="Green P.J."/>
            <person name="Pearson G.A."/>
            <person name="Procaccini G."/>
            <person name="Duarte C.M."/>
            <person name="Schmutz J."/>
            <person name="Reusch T.B.H."/>
            <person name="Van de Peer Y."/>
        </authorList>
    </citation>
    <scope>NUCLEOTIDE SEQUENCE [LARGE SCALE GENOMIC DNA]</scope>
    <source>
        <strain evidence="12">cv. Finnish</strain>
    </source>
</reference>
<accession>A0A0K9NMN2</accession>
<feature type="domain" description="NB-ARC" evidence="7">
    <location>
        <begin position="181"/>
        <end position="345"/>
    </location>
</feature>
<evidence type="ECO:0000259" key="8">
    <source>
        <dbReference type="Pfam" id="PF18052"/>
    </source>
</evidence>
<dbReference type="InterPro" id="IPR056789">
    <property type="entry name" value="LRR_R13L1-DRL21"/>
</dbReference>
<evidence type="ECO:0000256" key="5">
    <source>
        <dbReference type="ARBA" id="ARBA00022821"/>
    </source>
</evidence>
<dbReference type="AlphaFoldDB" id="A0A0K9NMN2"/>